<dbReference type="PANTHER" id="PTHR31084:SF0">
    <property type="entry name" value="ALPHA-L-FUCOSIDASE 2"/>
    <property type="match status" value="1"/>
</dbReference>
<dbReference type="InterPro" id="IPR027414">
    <property type="entry name" value="GH95_N_dom"/>
</dbReference>
<feature type="domain" description="Glycosyl hydrolase family 95 N-terminal" evidence="1">
    <location>
        <begin position="7"/>
        <end position="240"/>
    </location>
</feature>
<feature type="domain" description="Alpha fucosidase A-like C-terminal" evidence="2">
    <location>
        <begin position="666"/>
        <end position="760"/>
    </location>
</feature>
<dbReference type="InterPro" id="IPR054363">
    <property type="entry name" value="GH95_cat"/>
</dbReference>
<sequence>MKHNMILFNKPAKNWNEALPIGNGRLGAMIFGKTSVEQIQLNEESIWYGGFRDRNNPDALENLPKIRALLKEGRLSEAEKLATYALSGTPETQRHYMTLGDLFLNFGHEGVEEYTRKLDLEKAMLSVDYSLNQTSFKREIFSSYPDQVTVIRVTSSEKGSISFTARLSREQNRYIESLSSKRNNSLVMKGNCGGNGGSDFSVVLSAFVEGGTVDTIGEHLIVSEADTVVLFLAAETTFRHADPEEECFKKIDQAAIKSYEQLKKRHIEDYSAYYKRMEICLNDELNEELLQLPIDERINRVKNGLEDHKLIELYFQFGRYLLISSSRPGTLPANLQGIWNDKMRPPWDSKYTININAQMNYWPAEVCNLSECHEPLFDLIERMRVNGRHTAEVMYGCRGFVAHHNTDIWGDTAPQDIYPPSTYWQTGAAWLCLHLWEHYQFTFDKDFLDKSYETMKESAEFFLDFLVETEEGYLVTSPSVSPENTYILPNGQKGTLCIGPSMDSQILKELFLACIDASEILGKDVLFREQLAEVLKRLPETKIGKYGQIQEWMEDYEEAEPGHRHISHLFALHPGKQISVTETPDLAKAAKTTLERRLANGGGHTGWSRAWIINMWARLWDGELAYSNILEMLKHSTLPNLLDNHPPFQIDGNFGGTAGIAEMLIQSHTGSLQFLPAIPEKWDKGFVKGIKARGGFELDLYWENGSIETAVIHSLSGNDCKINWTGPYKLTDKNDKPVNKLLEEDGMICFPTERDGIYTLRIKH</sequence>
<dbReference type="EMBL" id="CP147403">
    <property type="protein sequence ID" value="WXB88419.1"/>
    <property type="molecule type" value="Genomic_DNA"/>
</dbReference>
<evidence type="ECO:0000259" key="3">
    <source>
        <dbReference type="Pfam" id="PF22124"/>
    </source>
</evidence>
<evidence type="ECO:0000313" key="5">
    <source>
        <dbReference type="Proteomes" id="UP001368328"/>
    </source>
</evidence>
<accession>A0ABZ2MSQ2</accession>
<dbReference type="Gene3D" id="1.50.10.10">
    <property type="match status" value="1"/>
</dbReference>
<dbReference type="Pfam" id="PF22124">
    <property type="entry name" value="Glyco_hydro_95_cat"/>
    <property type="match status" value="1"/>
</dbReference>
<dbReference type="Pfam" id="PF21307">
    <property type="entry name" value="Glyco_hydro_95_C"/>
    <property type="match status" value="1"/>
</dbReference>
<reference evidence="4 5" key="1">
    <citation type="submission" date="2024-02" db="EMBL/GenBank/DDBJ databases">
        <title>Seven novel Bacillus-like species.</title>
        <authorList>
            <person name="Liu G."/>
        </authorList>
    </citation>
    <scope>NUCLEOTIDE SEQUENCE [LARGE SCALE GENOMIC DNA]</scope>
    <source>
        <strain evidence="4 5">FJAT-53654</strain>
    </source>
</reference>
<evidence type="ECO:0000259" key="1">
    <source>
        <dbReference type="Pfam" id="PF14498"/>
    </source>
</evidence>
<keyword evidence="5" id="KW-1185">Reference proteome</keyword>
<dbReference type="InterPro" id="IPR012341">
    <property type="entry name" value="6hp_glycosidase-like_sf"/>
</dbReference>
<dbReference type="SUPFAM" id="SSF48208">
    <property type="entry name" value="Six-hairpin glycosidases"/>
    <property type="match status" value="1"/>
</dbReference>
<dbReference type="PIRSF" id="PIRSF007663">
    <property type="entry name" value="UCP007663"/>
    <property type="match status" value="1"/>
</dbReference>
<feature type="domain" description="Glycosyl hydrolase family 95 catalytic" evidence="3">
    <location>
        <begin position="258"/>
        <end position="664"/>
    </location>
</feature>
<dbReference type="InterPro" id="IPR016518">
    <property type="entry name" value="Alpha-L-fucosidase"/>
</dbReference>
<dbReference type="GO" id="GO:0016787">
    <property type="term" value="F:hydrolase activity"/>
    <property type="evidence" value="ECO:0007669"/>
    <property type="project" value="UniProtKB-KW"/>
</dbReference>
<organism evidence="4 5">
    <name type="scientific">Metabacillus rhizosphaerae</name>
    <dbReference type="NCBI Taxonomy" id="3117747"/>
    <lineage>
        <taxon>Bacteria</taxon>
        <taxon>Bacillati</taxon>
        <taxon>Bacillota</taxon>
        <taxon>Bacilli</taxon>
        <taxon>Bacillales</taxon>
        <taxon>Bacillaceae</taxon>
        <taxon>Metabacillus</taxon>
    </lineage>
</organism>
<name>A0ABZ2MSQ2_9BACI</name>
<evidence type="ECO:0000313" key="4">
    <source>
        <dbReference type="EMBL" id="WXB88419.1"/>
    </source>
</evidence>
<dbReference type="PANTHER" id="PTHR31084">
    <property type="entry name" value="ALPHA-L-FUCOSIDASE 2"/>
    <property type="match status" value="1"/>
</dbReference>
<evidence type="ECO:0000259" key="2">
    <source>
        <dbReference type="Pfam" id="PF21307"/>
    </source>
</evidence>
<keyword evidence="4" id="KW-0378">Hydrolase</keyword>
<protein>
    <submittedName>
        <fullName evidence="4">Glycoside hydrolase family 95 protein</fullName>
    </submittedName>
</protein>
<proteinExistence type="predicted"/>
<dbReference type="Pfam" id="PF14498">
    <property type="entry name" value="Glyco_hyd_65N_2"/>
    <property type="match status" value="1"/>
</dbReference>
<dbReference type="InterPro" id="IPR008928">
    <property type="entry name" value="6-hairpin_glycosidase_sf"/>
</dbReference>
<dbReference type="Proteomes" id="UP001368328">
    <property type="component" value="Chromosome"/>
</dbReference>
<dbReference type="InterPro" id="IPR049053">
    <property type="entry name" value="AFCA-like_C"/>
</dbReference>
<gene>
    <name evidence="4" type="ORF">WCV66_25035</name>
</gene>